<dbReference type="InParanoid" id="A0A2H3DF20"/>
<reference evidence="2" key="1">
    <citation type="journal article" date="2017" name="Nat. Ecol. Evol.">
        <title>Genome expansion and lineage-specific genetic innovations in the forest pathogenic fungi Armillaria.</title>
        <authorList>
            <person name="Sipos G."/>
            <person name="Prasanna A.N."/>
            <person name="Walter M.C."/>
            <person name="O'Connor E."/>
            <person name="Balint B."/>
            <person name="Krizsan K."/>
            <person name="Kiss B."/>
            <person name="Hess J."/>
            <person name="Varga T."/>
            <person name="Slot J."/>
            <person name="Riley R."/>
            <person name="Boka B."/>
            <person name="Rigling D."/>
            <person name="Barry K."/>
            <person name="Lee J."/>
            <person name="Mihaltcheva S."/>
            <person name="LaButti K."/>
            <person name="Lipzen A."/>
            <person name="Waldron R."/>
            <person name="Moloney N.M."/>
            <person name="Sperisen C."/>
            <person name="Kredics L."/>
            <person name="Vagvoelgyi C."/>
            <person name="Patrignani A."/>
            <person name="Fitzpatrick D."/>
            <person name="Nagy I."/>
            <person name="Doyle S."/>
            <person name="Anderson J.B."/>
            <person name="Grigoriev I.V."/>
            <person name="Gueldener U."/>
            <person name="Muensterkoetter M."/>
            <person name="Nagy L.G."/>
        </authorList>
    </citation>
    <scope>NUCLEOTIDE SEQUENCE [LARGE SCALE GENOMIC DNA]</scope>
    <source>
        <strain evidence="2">Ar21-2</strain>
    </source>
</reference>
<accession>A0A2H3DF20</accession>
<name>A0A2H3DF20_ARMGA</name>
<gene>
    <name evidence="1" type="ORF">ARMGADRAFT_872940</name>
</gene>
<dbReference type="Proteomes" id="UP000217790">
    <property type="component" value="Unassembled WGS sequence"/>
</dbReference>
<keyword evidence="2" id="KW-1185">Reference proteome</keyword>
<dbReference type="STRING" id="47427.A0A2H3DF20"/>
<evidence type="ECO:0000313" key="1">
    <source>
        <dbReference type="EMBL" id="PBK86076.1"/>
    </source>
</evidence>
<dbReference type="OrthoDB" id="3269417at2759"/>
<evidence type="ECO:0000313" key="2">
    <source>
        <dbReference type="Proteomes" id="UP000217790"/>
    </source>
</evidence>
<dbReference type="OMA" id="CYWHALA"/>
<sequence length="65" mass="7239">LPCFEGLFPTSADNKIVQDLLFILRAWHGLAKLCMHTDTSLKVFGGVTKEAGRLLHHFVNTVCNN</sequence>
<organism evidence="1 2">
    <name type="scientific">Armillaria gallica</name>
    <name type="common">Bulbous honey fungus</name>
    <name type="synonym">Armillaria bulbosa</name>
    <dbReference type="NCBI Taxonomy" id="47427"/>
    <lineage>
        <taxon>Eukaryota</taxon>
        <taxon>Fungi</taxon>
        <taxon>Dikarya</taxon>
        <taxon>Basidiomycota</taxon>
        <taxon>Agaricomycotina</taxon>
        <taxon>Agaricomycetes</taxon>
        <taxon>Agaricomycetidae</taxon>
        <taxon>Agaricales</taxon>
        <taxon>Marasmiineae</taxon>
        <taxon>Physalacriaceae</taxon>
        <taxon>Armillaria</taxon>
    </lineage>
</organism>
<feature type="non-terminal residue" evidence="1">
    <location>
        <position position="1"/>
    </location>
</feature>
<feature type="non-terminal residue" evidence="1">
    <location>
        <position position="65"/>
    </location>
</feature>
<proteinExistence type="predicted"/>
<dbReference type="AlphaFoldDB" id="A0A2H3DF20"/>
<protein>
    <submittedName>
        <fullName evidence="1">Uncharacterized protein</fullName>
    </submittedName>
</protein>
<dbReference type="EMBL" id="KZ293686">
    <property type="protein sequence ID" value="PBK86076.1"/>
    <property type="molecule type" value="Genomic_DNA"/>
</dbReference>